<dbReference type="InterPro" id="IPR001876">
    <property type="entry name" value="Znf_RanBP2"/>
</dbReference>
<feature type="compositionally biased region" description="Low complexity" evidence="7">
    <location>
        <begin position="674"/>
        <end position="685"/>
    </location>
</feature>
<feature type="compositionally biased region" description="Polar residues" evidence="7">
    <location>
        <begin position="205"/>
        <end position="229"/>
    </location>
</feature>
<dbReference type="InterPro" id="IPR003892">
    <property type="entry name" value="CUE"/>
</dbReference>
<evidence type="ECO:0000256" key="5">
    <source>
        <dbReference type="PROSITE-ProRule" id="PRU00322"/>
    </source>
</evidence>
<feature type="region of interest" description="Disordered" evidence="7">
    <location>
        <begin position="359"/>
        <end position="381"/>
    </location>
</feature>
<feature type="coiled-coil region" evidence="6">
    <location>
        <begin position="598"/>
        <end position="665"/>
    </location>
</feature>
<dbReference type="STRING" id="7395.A0A1A9VC94"/>
<evidence type="ECO:0000256" key="1">
    <source>
        <dbReference type="ARBA" id="ARBA00022723"/>
    </source>
</evidence>
<dbReference type="CDD" id="cd14362">
    <property type="entry name" value="CUE_TAB2_TAB3"/>
    <property type="match status" value="1"/>
</dbReference>
<feature type="region of interest" description="Disordered" evidence="7">
    <location>
        <begin position="1"/>
        <end position="48"/>
    </location>
</feature>
<evidence type="ECO:0000259" key="9">
    <source>
        <dbReference type="PROSITE" id="PS51140"/>
    </source>
</evidence>
<evidence type="ECO:0000256" key="7">
    <source>
        <dbReference type="SAM" id="MobiDB-lite"/>
    </source>
</evidence>
<organism evidence="10 11">
    <name type="scientific">Glossina austeni</name>
    <name type="common">Savannah tsetse fly</name>
    <dbReference type="NCBI Taxonomy" id="7395"/>
    <lineage>
        <taxon>Eukaryota</taxon>
        <taxon>Metazoa</taxon>
        <taxon>Ecdysozoa</taxon>
        <taxon>Arthropoda</taxon>
        <taxon>Hexapoda</taxon>
        <taxon>Insecta</taxon>
        <taxon>Pterygota</taxon>
        <taxon>Neoptera</taxon>
        <taxon>Endopterygota</taxon>
        <taxon>Diptera</taxon>
        <taxon>Brachycera</taxon>
        <taxon>Muscomorpha</taxon>
        <taxon>Hippoboscoidea</taxon>
        <taxon>Glossinidae</taxon>
        <taxon>Glossina</taxon>
    </lineage>
</organism>
<accession>A0A1A9VC94</accession>
<feature type="compositionally biased region" description="Polar residues" evidence="7">
    <location>
        <begin position="698"/>
        <end position="718"/>
    </location>
</feature>
<feature type="region of interest" description="Disordered" evidence="7">
    <location>
        <begin position="458"/>
        <end position="495"/>
    </location>
</feature>
<feature type="compositionally biased region" description="Pro residues" evidence="7">
    <location>
        <begin position="156"/>
        <end position="181"/>
    </location>
</feature>
<sequence length="856" mass="95116">MAAKPPKPPGNLVKFVSSPNNNNNSNSNSSDSNENNLPSPASSVAGESKSCSLQPSKVATNCNCRNIAIMHLFHEMKQEFPTLPDTVVAQCVNENCHQRENCIQMLRQELELNPIPAQTYPAKVLHPSIANSTTTSAHSPSRPAVQQKPQTLQKPPVKPLKPIRPAPLQPPFPPPPPPPSLPLKKPPKNVQIAKNKVDKEKALKATNNHGNGNITSADMKDGQTNLSKNVGSPSKILDFVSNQDCPATTSNHIEELPLPPRIRPTTLNLNSDQQQLRQQQEQRQLLNIQLQQQFQQQRHKNSQPPTTNARPLRKAPLPPIAPKPSNISHNIKQFHQHPLINNNGNVSLNLNSPLSEAELSVNVSLSTPSPTPPPTQQTTPTHHQRLLNANKSPIRHRSVINLQPEPPYSRDFFVTTSATAANAKTPTNSDCTIGNSADCFTHTPRSFTSVNLTLRQPTVSGDSESNAVPTQPSTIDISAGPGLSGTTGSGLTYSSTSYDARRRCQKNFHITVTDEGSVFRASRLSPRTPQNQQQLQQQLLLQQQQQHILQQQQQQHQQFHNCSVNKKKSEESRGDIQRSEEMCQPPQQAEDDFLAEVLQRQKKKRDKLAAVLRENKRRLNQVKEEINVLTEPVEPGFSEMLENDVKRLRIECQAMLNEIENVRRCSGDNNSYFSQHQQLSTQSQSFPRQRFNRPPATRPQSPSHQTSLDFIQHHSSPSTPRPSAPHHNHMSTSIGSQSILLPETHQCFHHGPYLHDEEIYSDSEATGGADDDDDEDEQLEQWACDMCTFRNHALLNICESCESVRILPGTLTNFSRPITNAAASSNALNNPTAMTGSLEHDANLAQQQLQQFALHT</sequence>
<dbReference type="VEuPathDB" id="VectorBase:GAUT032697"/>
<feature type="region of interest" description="Disordered" evidence="7">
    <location>
        <begin position="673"/>
        <end position="732"/>
    </location>
</feature>
<feature type="domain" description="CUE" evidence="9">
    <location>
        <begin position="68"/>
        <end position="111"/>
    </location>
</feature>
<evidence type="ECO:0000313" key="11">
    <source>
        <dbReference type="Proteomes" id="UP000078200"/>
    </source>
</evidence>
<evidence type="ECO:0000256" key="6">
    <source>
        <dbReference type="SAM" id="Coils"/>
    </source>
</evidence>
<evidence type="ECO:0000256" key="3">
    <source>
        <dbReference type="ARBA" id="ARBA00022833"/>
    </source>
</evidence>
<dbReference type="SUPFAM" id="SSF90209">
    <property type="entry name" value="Ran binding protein zinc finger-like"/>
    <property type="match status" value="1"/>
</dbReference>
<dbReference type="InterPro" id="IPR036443">
    <property type="entry name" value="Znf_RanBP2_sf"/>
</dbReference>
<dbReference type="InterPro" id="IPR041911">
    <property type="entry name" value="TAB2/3_CUE"/>
</dbReference>
<name>A0A1A9VC94_GLOAU</name>
<keyword evidence="11" id="KW-1185">Reference proteome</keyword>
<dbReference type="PROSITE" id="PS50199">
    <property type="entry name" value="ZF_RANBP2_2"/>
    <property type="match status" value="1"/>
</dbReference>
<feature type="domain" description="RanBP2-type" evidence="8">
    <location>
        <begin position="778"/>
        <end position="807"/>
    </location>
</feature>
<evidence type="ECO:0000259" key="8">
    <source>
        <dbReference type="PROSITE" id="PS50199"/>
    </source>
</evidence>
<feature type="compositionally biased region" description="Polar residues" evidence="7">
    <location>
        <begin position="458"/>
        <end position="476"/>
    </location>
</feature>
<dbReference type="GO" id="GO:0043130">
    <property type="term" value="F:ubiquitin binding"/>
    <property type="evidence" value="ECO:0007669"/>
    <property type="project" value="InterPro"/>
</dbReference>
<dbReference type="SMART" id="SM00547">
    <property type="entry name" value="ZnF_RBZ"/>
    <property type="match status" value="1"/>
</dbReference>
<evidence type="ECO:0008006" key="12">
    <source>
        <dbReference type="Google" id="ProtNLM"/>
    </source>
</evidence>
<feature type="region of interest" description="Disordered" evidence="7">
    <location>
        <begin position="292"/>
        <end position="328"/>
    </location>
</feature>
<feature type="compositionally biased region" description="Low complexity" evidence="7">
    <location>
        <begin position="17"/>
        <end position="40"/>
    </location>
</feature>
<dbReference type="Gene3D" id="4.10.1060.10">
    <property type="entry name" value="Zinc finger, RanBP2-type"/>
    <property type="match status" value="1"/>
</dbReference>
<dbReference type="PROSITE" id="PS51140">
    <property type="entry name" value="CUE"/>
    <property type="match status" value="1"/>
</dbReference>
<dbReference type="PROSITE" id="PS01358">
    <property type="entry name" value="ZF_RANBP2_1"/>
    <property type="match status" value="1"/>
</dbReference>
<keyword evidence="1" id="KW-0479">Metal-binding</keyword>
<feature type="region of interest" description="Disordered" evidence="7">
    <location>
        <begin position="204"/>
        <end position="229"/>
    </location>
</feature>
<dbReference type="Gene3D" id="1.10.8.10">
    <property type="entry name" value="DNA helicase RuvA subunit, C-terminal domain"/>
    <property type="match status" value="1"/>
</dbReference>
<dbReference type="GO" id="GO:0008270">
    <property type="term" value="F:zinc ion binding"/>
    <property type="evidence" value="ECO:0007669"/>
    <property type="project" value="UniProtKB-KW"/>
</dbReference>
<dbReference type="SMART" id="SM00546">
    <property type="entry name" value="CUE"/>
    <property type="match status" value="1"/>
</dbReference>
<reference evidence="10" key="1">
    <citation type="submission" date="2020-05" db="UniProtKB">
        <authorList>
            <consortium name="EnsemblMetazoa"/>
        </authorList>
    </citation>
    <scope>IDENTIFICATION</scope>
    <source>
        <strain evidence="10">TTRI</strain>
    </source>
</reference>
<protein>
    <recommendedName>
        <fullName evidence="12">CUE domain-containing protein</fullName>
    </recommendedName>
</protein>
<dbReference type="EnsemblMetazoa" id="GAUT032697-RA">
    <property type="protein sequence ID" value="GAUT032697-PA"/>
    <property type="gene ID" value="GAUT032697"/>
</dbReference>
<keyword evidence="2 5" id="KW-0863">Zinc-finger</keyword>
<feature type="region of interest" description="Disordered" evidence="7">
    <location>
        <begin position="131"/>
        <end position="187"/>
    </location>
</feature>
<evidence type="ECO:0000256" key="2">
    <source>
        <dbReference type="ARBA" id="ARBA00022771"/>
    </source>
</evidence>
<proteinExistence type="predicted"/>
<keyword evidence="3" id="KW-0862">Zinc</keyword>
<evidence type="ECO:0000256" key="4">
    <source>
        <dbReference type="ARBA" id="ARBA00023054"/>
    </source>
</evidence>
<dbReference type="AlphaFoldDB" id="A0A1A9VC94"/>
<keyword evidence="4 6" id="KW-0175">Coiled coil</keyword>
<dbReference type="Proteomes" id="UP000078200">
    <property type="component" value="Unassembled WGS sequence"/>
</dbReference>
<evidence type="ECO:0000313" key="10">
    <source>
        <dbReference type="EnsemblMetazoa" id="GAUT032697-PA"/>
    </source>
</evidence>